<proteinExistence type="inferred from homology"/>
<dbReference type="GO" id="GO:0045892">
    <property type="term" value="P:negative regulation of DNA-templated transcription"/>
    <property type="evidence" value="ECO:0007669"/>
    <property type="project" value="InterPro"/>
</dbReference>
<dbReference type="Gene3D" id="1.10.10.10">
    <property type="entry name" value="Winged helix-like DNA-binding domain superfamily/Winged helix DNA-binding domain"/>
    <property type="match status" value="1"/>
</dbReference>
<dbReference type="EMBL" id="MFAM01000056">
    <property type="protein sequence ID" value="OGD78183.1"/>
    <property type="molecule type" value="Genomic_DNA"/>
</dbReference>
<evidence type="ECO:0000256" key="2">
    <source>
        <dbReference type="ARBA" id="ARBA00023015"/>
    </source>
</evidence>
<gene>
    <name evidence="5" type="ORF">A2368_01485</name>
</gene>
<reference evidence="5 6" key="1">
    <citation type="journal article" date="2016" name="Nat. Commun.">
        <title>Thousands of microbial genomes shed light on interconnected biogeochemical processes in an aquifer system.</title>
        <authorList>
            <person name="Anantharaman K."/>
            <person name="Brown C.T."/>
            <person name="Hug L.A."/>
            <person name="Sharon I."/>
            <person name="Castelle C.J."/>
            <person name="Probst A.J."/>
            <person name="Thomas B.C."/>
            <person name="Singh A."/>
            <person name="Wilkins M.J."/>
            <person name="Karaoz U."/>
            <person name="Brodie E.L."/>
            <person name="Williams K.H."/>
            <person name="Hubbard S.S."/>
            <person name="Banfield J.F."/>
        </authorList>
    </citation>
    <scope>NUCLEOTIDE SEQUENCE [LARGE SCALE GENOMIC DNA]</scope>
</reference>
<keyword evidence="2" id="KW-0805">Transcription regulation</keyword>
<protein>
    <recommendedName>
        <fullName evidence="7">CopY family transcriptional regulator</fullName>
    </recommendedName>
</protein>
<evidence type="ECO:0000256" key="1">
    <source>
        <dbReference type="ARBA" id="ARBA00011046"/>
    </source>
</evidence>
<keyword evidence="4" id="KW-0804">Transcription</keyword>
<dbReference type="Proteomes" id="UP000176682">
    <property type="component" value="Unassembled WGS sequence"/>
</dbReference>
<dbReference type="GO" id="GO:0003677">
    <property type="term" value="F:DNA binding"/>
    <property type="evidence" value="ECO:0007669"/>
    <property type="project" value="UniProtKB-KW"/>
</dbReference>
<dbReference type="Pfam" id="PF03965">
    <property type="entry name" value="Penicillinase_R"/>
    <property type="match status" value="1"/>
</dbReference>
<comment type="caution">
    <text evidence="5">The sequence shown here is derived from an EMBL/GenBank/DDBJ whole genome shotgun (WGS) entry which is preliminary data.</text>
</comment>
<comment type="similarity">
    <text evidence="1">Belongs to the BlaI transcriptional regulatory family.</text>
</comment>
<name>A0A1F5FEY6_9BACT</name>
<accession>A0A1F5FEY6</accession>
<dbReference type="SUPFAM" id="SSF46785">
    <property type="entry name" value="Winged helix' DNA-binding domain"/>
    <property type="match status" value="1"/>
</dbReference>
<keyword evidence="3" id="KW-0238">DNA-binding</keyword>
<dbReference type="InterPro" id="IPR005650">
    <property type="entry name" value="BlaI_family"/>
</dbReference>
<sequence length="122" mass="13999">MSPELNLGPTEKRIMEVVWMRGKTTVCDVHQCMVCGQKKLAYTTVMTIMNRLTEKGLLERRKAGKAYRYSVLFQRNEVVRMILHDHLKALTARFGDEVLLALAEEIKAMKTDKKAKLISCLN</sequence>
<evidence type="ECO:0000256" key="4">
    <source>
        <dbReference type="ARBA" id="ARBA00023163"/>
    </source>
</evidence>
<dbReference type="PIRSF" id="PIRSF019455">
    <property type="entry name" value="CopR_AtkY"/>
    <property type="match status" value="1"/>
</dbReference>
<organism evidence="5 6">
    <name type="scientific">Candidatus Collierbacteria bacterium RIFOXYB1_FULL_49_13</name>
    <dbReference type="NCBI Taxonomy" id="1817728"/>
    <lineage>
        <taxon>Bacteria</taxon>
        <taxon>Candidatus Collieribacteriota</taxon>
    </lineage>
</organism>
<evidence type="ECO:0008006" key="7">
    <source>
        <dbReference type="Google" id="ProtNLM"/>
    </source>
</evidence>
<dbReference type="InterPro" id="IPR036388">
    <property type="entry name" value="WH-like_DNA-bd_sf"/>
</dbReference>
<evidence type="ECO:0000313" key="5">
    <source>
        <dbReference type="EMBL" id="OGD78183.1"/>
    </source>
</evidence>
<evidence type="ECO:0000313" key="6">
    <source>
        <dbReference type="Proteomes" id="UP000176682"/>
    </source>
</evidence>
<evidence type="ECO:0000256" key="3">
    <source>
        <dbReference type="ARBA" id="ARBA00023125"/>
    </source>
</evidence>
<dbReference type="AlphaFoldDB" id="A0A1F5FEY6"/>
<dbReference type="InterPro" id="IPR036390">
    <property type="entry name" value="WH_DNA-bd_sf"/>
</dbReference>